<dbReference type="Proteomes" id="UP000607653">
    <property type="component" value="Unassembled WGS sequence"/>
</dbReference>
<organism evidence="3 4">
    <name type="scientific">Nelumbo nucifera</name>
    <name type="common">Sacred lotus</name>
    <dbReference type="NCBI Taxonomy" id="4432"/>
    <lineage>
        <taxon>Eukaryota</taxon>
        <taxon>Viridiplantae</taxon>
        <taxon>Streptophyta</taxon>
        <taxon>Embryophyta</taxon>
        <taxon>Tracheophyta</taxon>
        <taxon>Spermatophyta</taxon>
        <taxon>Magnoliopsida</taxon>
        <taxon>Proteales</taxon>
        <taxon>Nelumbonaceae</taxon>
        <taxon>Nelumbo</taxon>
    </lineage>
</organism>
<reference evidence="3 4" key="1">
    <citation type="journal article" date="2020" name="Mol. Biol. Evol.">
        <title>Distinct Expression and Methylation Patterns for Genes with Different Fates following a Single Whole-Genome Duplication in Flowering Plants.</title>
        <authorList>
            <person name="Shi T."/>
            <person name="Rahmani R.S."/>
            <person name="Gugger P.F."/>
            <person name="Wang M."/>
            <person name="Li H."/>
            <person name="Zhang Y."/>
            <person name="Li Z."/>
            <person name="Wang Q."/>
            <person name="Van de Peer Y."/>
            <person name="Marchal K."/>
            <person name="Chen J."/>
        </authorList>
    </citation>
    <scope>NUCLEOTIDE SEQUENCE [LARGE SCALE GENOMIC DNA]</scope>
    <source>
        <tissue evidence="3">Leaf</tissue>
    </source>
</reference>
<evidence type="ECO:0000313" key="3">
    <source>
        <dbReference type="EMBL" id="DAD21525.1"/>
    </source>
</evidence>
<dbReference type="EMBL" id="DUZY01000001">
    <property type="protein sequence ID" value="DAD21525.1"/>
    <property type="molecule type" value="Genomic_DNA"/>
</dbReference>
<sequence length="107" mass="12106">MQGEKQMCENRWKGLVPQVSFAQGVFFFAVVIIFFLFVVLFDVMSHFDQQRPKPGIVQPFRKAAGEEAKEEAGYRDKWAPTASQVHPLSCSEDPRVENRSAGGQDPM</sequence>
<dbReference type="AlphaFoldDB" id="A0A822XRW0"/>
<evidence type="ECO:0000313" key="4">
    <source>
        <dbReference type="Proteomes" id="UP000607653"/>
    </source>
</evidence>
<keyword evidence="4" id="KW-1185">Reference proteome</keyword>
<keyword evidence="2" id="KW-1133">Transmembrane helix</keyword>
<feature type="transmembrane region" description="Helical" evidence="2">
    <location>
        <begin position="20"/>
        <end position="43"/>
    </location>
</feature>
<proteinExistence type="predicted"/>
<keyword evidence="2" id="KW-0812">Transmembrane</keyword>
<evidence type="ECO:0000256" key="2">
    <source>
        <dbReference type="SAM" id="Phobius"/>
    </source>
</evidence>
<accession>A0A822XRW0</accession>
<protein>
    <submittedName>
        <fullName evidence="3">Uncharacterized protein</fullName>
    </submittedName>
</protein>
<evidence type="ECO:0000256" key="1">
    <source>
        <dbReference type="SAM" id="MobiDB-lite"/>
    </source>
</evidence>
<gene>
    <name evidence="3" type="ORF">HUJ06_022988</name>
</gene>
<keyword evidence="2" id="KW-0472">Membrane</keyword>
<name>A0A822XRW0_NELNU</name>
<feature type="region of interest" description="Disordered" evidence="1">
    <location>
        <begin position="71"/>
        <end position="107"/>
    </location>
</feature>
<comment type="caution">
    <text evidence="3">The sequence shown here is derived from an EMBL/GenBank/DDBJ whole genome shotgun (WGS) entry which is preliminary data.</text>
</comment>